<protein>
    <submittedName>
        <fullName evidence="1">Uncharacterized protein</fullName>
    </submittedName>
</protein>
<gene>
    <name evidence="1" type="ORF">RHSP_05630</name>
</gene>
<dbReference type="Proteomes" id="UP000012429">
    <property type="component" value="Unassembled WGS sequence"/>
</dbReference>
<dbReference type="AlphaFoldDB" id="N6TZ12"/>
<evidence type="ECO:0000313" key="2">
    <source>
        <dbReference type="Proteomes" id="UP000012429"/>
    </source>
</evidence>
<name>N6TZ12_9HYPH</name>
<accession>N6TZ12</accession>
<dbReference type="EMBL" id="AQHN01000083">
    <property type="protein sequence ID" value="ENN85639.1"/>
    <property type="molecule type" value="Genomic_DNA"/>
</dbReference>
<comment type="caution">
    <text evidence="1">The sequence shown here is derived from an EMBL/GenBank/DDBJ whole genome shotgun (WGS) entry which is preliminary data.</text>
</comment>
<proteinExistence type="predicted"/>
<organism evidence="1 2">
    <name type="scientific">Rhizobium freirei PRF 81</name>
    <dbReference type="NCBI Taxonomy" id="363754"/>
    <lineage>
        <taxon>Bacteria</taxon>
        <taxon>Pseudomonadati</taxon>
        <taxon>Pseudomonadota</taxon>
        <taxon>Alphaproteobacteria</taxon>
        <taxon>Hyphomicrobiales</taxon>
        <taxon>Rhizobiaceae</taxon>
        <taxon>Rhizobium/Agrobacterium group</taxon>
        <taxon>Rhizobium</taxon>
    </lineage>
</organism>
<dbReference type="STRING" id="363754.RHSP_05630"/>
<sequence length="332" mass="37077">MTTLGGHQRAGDHQPPQLMRQLSAKYNGLRIEHADQCGDQSIEHRHGIGEPTLHTRPGRIEVLSQIFDGADVDTILAQGGNQVLQGRSPRHFVGCIDHAEFSGVAVEADIGFPLQNQTAAKSVVEGKIGKRPAPAPNPAQALADRTCRGVVFQPYGQLEKFFQLRAQLDQRPVPQGFRSVEHMRVQHEEARHGKAKPDEAITIYAMALQEVLKCLRERGERFPAIARHYLHRLLRDDMTAEIGKRQDGGVGVDGNTNGIDGVLHQFDRRTWLTTHAFERGCGPQQTACHECLHQAMDRLLREIGVPSDQRARDRFMSANDIEDQALVLARQW</sequence>
<evidence type="ECO:0000313" key="1">
    <source>
        <dbReference type="EMBL" id="ENN85639.1"/>
    </source>
</evidence>
<keyword evidence="2" id="KW-1185">Reference proteome</keyword>
<reference evidence="1 2" key="1">
    <citation type="journal article" date="2012" name="BMC Genomics">
        <title>Genomic basis of broad host range and environmental adaptability of Rhizobium tropici CIAT 899 and Rhizobium sp. PRF 81 which are used in inoculants for common bean (Phaseolus vulgaris L.).</title>
        <authorList>
            <person name="Ormeno-Orrillo E."/>
            <person name="Menna P."/>
            <person name="Almeida L.G."/>
            <person name="Ollero F.J."/>
            <person name="Nicolas M.F."/>
            <person name="Pains Rodrigues E."/>
            <person name="Shigueyoshi Nakatani A."/>
            <person name="Silva Batista J.S."/>
            <person name="Oliveira Chueire L.M."/>
            <person name="Souza R.C."/>
            <person name="Ribeiro Vasconcelos A.T."/>
            <person name="Megias M."/>
            <person name="Hungria M."/>
            <person name="Martinez-Romero E."/>
        </authorList>
    </citation>
    <scope>NUCLEOTIDE SEQUENCE [LARGE SCALE GENOMIC DNA]</scope>
    <source>
        <strain evidence="1 2">PRF 81</strain>
    </source>
</reference>